<evidence type="ECO:0000256" key="1">
    <source>
        <dbReference type="ARBA" id="ARBA00004761"/>
    </source>
</evidence>
<keyword evidence="5" id="KW-0119">Carbohydrate metabolism</keyword>
<evidence type="ECO:0000256" key="5">
    <source>
        <dbReference type="ARBA" id="ARBA00023277"/>
    </source>
</evidence>
<sequence>MDALQGSLARMPLLAVLRGITPEEAVPVGEVLLRHGIEILEVPLNSPEPYRSIRLLADRFGAAALVGAGTVLQPAEAARVAEAGGRIAVSPNFDPAVVAASRTAGLLSVPGIFTPSEAFAALKAGADALKLFPGDAVSPKVVGALRAVLPAGTRIVVTGGVGTENLADWLSGGADGAGIGSALYKPGKPVAEVEAYARRLSDAVTAWREAAS</sequence>
<name>A0ABV7L893_9PROT</name>
<protein>
    <submittedName>
        <fullName evidence="6">2-dehydro-3-deoxy-6-phosphogalactonate aldolase</fullName>
        <ecNumber evidence="6">4.1.2.21</ecNumber>
    </submittedName>
</protein>
<organism evidence="6 7">
    <name type="scientific">Marinibaculum pumilum</name>
    <dbReference type="NCBI Taxonomy" id="1766165"/>
    <lineage>
        <taxon>Bacteria</taxon>
        <taxon>Pseudomonadati</taxon>
        <taxon>Pseudomonadota</taxon>
        <taxon>Alphaproteobacteria</taxon>
        <taxon>Rhodospirillales</taxon>
        <taxon>Rhodospirillaceae</taxon>
        <taxon>Marinibaculum</taxon>
    </lineage>
</organism>
<evidence type="ECO:0000256" key="2">
    <source>
        <dbReference type="ARBA" id="ARBA00006906"/>
    </source>
</evidence>
<dbReference type="EMBL" id="JBHRTR010000048">
    <property type="protein sequence ID" value="MFC3230720.1"/>
    <property type="molecule type" value="Genomic_DNA"/>
</dbReference>
<dbReference type="SUPFAM" id="SSF51569">
    <property type="entry name" value="Aldolase"/>
    <property type="match status" value="1"/>
</dbReference>
<comment type="subunit">
    <text evidence="3">Homotrimer.</text>
</comment>
<dbReference type="CDD" id="cd00452">
    <property type="entry name" value="KDPG_aldolase"/>
    <property type="match status" value="1"/>
</dbReference>
<evidence type="ECO:0000256" key="4">
    <source>
        <dbReference type="ARBA" id="ARBA00023239"/>
    </source>
</evidence>
<dbReference type="PANTHER" id="PTHR30246">
    <property type="entry name" value="2-KETO-3-DEOXY-6-PHOSPHOGLUCONATE ALDOLASE"/>
    <property type="match status" value="1"/>
</dbReference>
<keyword evidence="4 6" id="KW-0456">Lyase</keyword>
<evidence type="ECO:0000313" key="6">
    <source>
        <dbReference type="EMBL" id="MFC3230720.1"/>
    </source>
</evidence>
<proteinExistence type="inferred from homology"/>
<dbReference type="InterPro" id="IPR000887">
    <property type="entry name" value="Aldlse_KDPG_KHG"/>
</dbReference>
<dbReference type="Pfam" id="PF01081">
    <property type="entry name" value="Aldolase"/>
    <property type="match status" value="1"/>
</dbReference>
<reference evidence="7" key="1">
    <citation type="journal article" date="2019" name="Int. J. Syst. Evol. Microbiol.">
        <title>The Global Catalogue of Microorganisms (GCM) 10K type strain sequencing project: providing services to taxonomists for standard genome sequencing and annotation.</title>
        <authorList>
            <consortium name="The Broad Institute Genomics Platform"/>
            <consortium name="The Broad Institute Genome Sequencing Center for Infectious Disease"/>
            <person name="Wu L."/>
            <person name="Ma J."/>
        </authorList>
    </citation>
    <scope>NUCLEOTIDE SEQUENCE [LARGE SCALE GENOMIC DNA]</scope>
    <source>
        <strain evidence="7">KCTC 42964</strain>
    </source>
</reference>
<dbReference type="Proteomes" id="UP001595528">
    <property type="component" value="Unassembled WGS sequence"/>
</dbReference>
<keyword evidence="7" id="KW-1185">Reference proteome</keyword>
<dbReference type="NCBIfam" id="NF006600">
    <property type="entry name" value="PRK09140.1"/>
    <property type="match status" value="1"/>
</dbReference>
<dbReference type="PANTHER" id="PTHR30246:SF1">
    <property type="entry name" value="2-DEHYDRO-3-DEOXY-6-PHOSPHOGALACTONATE ALDOLASE-RELATED"/>
    <property type="match status" value="1"/>
</dbReference>
<accession>A0ABV7L893</accession>
<comment type="similarity">
    <text evidence="2">Belongs to the KHG/KDPG aldolase family.</text>
</comment>
<dbReference type="RefSeq" id="WP_379906150.1">
    <property type="nucleotide sequence ID" value="NZ_JBHRTR010000048.1"/>
</dbReference>
<dbReference type="GO" id="GO:0008674">
    <property type="term" value="F:2-dehydro-3-deoxy-6-phosphogalactonate aldolase activity"/>
    <property type="evidence" value="ECO:0007669"/>
    <property type="project" value="UniProtKB-EC"/>
</dbReference>
<dbReference type="Gene3D" id="3.20.20.70">
    <property type="entry name" value="Aldolase class I"/>
    <property type="match status" value="1"/>
</dbReference>
<evidence type="ECO:0000313" key="7">
    <source>
        <dbReference type="Proteomes" id="UP001595528"/>
    </source>
</evidence>
<comment type="caution">
    <text evidence="6">The sequence shown here is derived from an EMBL/GenBank/DDBJ whole genome shotgun (WGS) entry which is preliminary data.</text>
</comment>
<dbReference type="InterPro" id="IPR013785">
    <property type="entry name" value="Aldolase_TIM"/>
</dbReference>
<dbReference type="EC" id="4.1.2.21" evidence="6"/>
<comment type="pathway">
    <text evidence="1">Carbohydrate acid metabolism.</text>
</comment>
<evidence type="ECO:0000256" key="3">
    <source>
        <dbReference type="ARBA" id="ARBA00011233"/>
    </source>
</evidence>
<gene>
    <name evidence="6" type="ORF">ACFOGJ_25960</name>
</gene>